<protein>
    <submittedName>
        <fullName evidence="1">Uncharacterized protein</fullName>
    </submittedName>
</protein>
<reference evidence="2" key="2">
    <citation type="journal article" date="2017" name="Nat. Plants">
        <title>The Aegilops tauschii genome reveals multiple impacts of transposons.</title>
        <authorList>
            <person name="Zhao G."/>
            <person name="Zou C."/>
            <person name="Li K."/>
            <person name="Wang K."/>
            <person name="Li T."/>
            <person name="Gao L."/>
            <person name="Zhang X."/>
            <person name="Wang H."/>
            <person name="Yang Z."/>
            <person name="Liu X."/>
            <person name="Jiang W."/>
            <person name="Mao L."/>
            <person name="Kong X."/>
            <person name="Jiao Y."/>
            <person name="Jia J."/>
        </authorList>
    </citation>
    <scope>NUCLEOTIDE SEQUENCE [LARGE SCALE GENOMIC DNA]</scope>
    <source>
        <strain evidence="2">cv. AL8/78</strain>
    </source>
</reference>
<evidence type="ECO:0000313" key="2">
    <source>
        <dbReference type="Proteomes" id="UP000015105"/>
    </source>
</evidence>
<reference evidence="2" key="1">
    <citation type="journal article" date="2014" name="Science">
        <title>Ancient hybridizations among the ancestral genomes of bread wheat.</title>
        <authorList>
            <consortium name="International Wheat Genome Sequencing Consortium,"/>
            <person name="Marcussen T."/>
            <person name="Sandve S.R."/>
            <person name="Heier L."/>
            <person name="Spannagl M."/>
            <person name="Pfeifer M."/>
            <person name="Jakobsen K.S."/>
            <person name="Wulff B.B."/>
            <person name="Steuernagel B."/>
            <person name="Mayer K.F."/>
            <person name="Olsen O.A."/>
        </authorList>
    </citation>
    <scope>NUCLEOTIDE SEQUENCE [LARGE SCALE GENOMIC DNA]</scope>
    <source>
        <strain evidence="2">cv. AL8/78</strain>
    </source>
</reference>
<proteinExistence type="predicted"/>
<name>A0A452XNK7_AEGTS</name>
<organism evidence="1 2">
    <name type="scientific">Aegilops tauschii subsp. strangulata</name>
    <name type="common">Goatgrass</name>
    <dbReference type="NCBI Taxonomy" id="200361"/>
    <lineage>
        <taxon>Eukaryota</taxon>
        <taxon>Viridiplantae</taxon>
        <taxon>Streptophyta</taxon>
        <taxon>Embryophyta</taxon>
        <taxon>Tracheophyta</taxon>
        <taxon>Spermatophyta</taxon>
        <taxon>Magnoliopsida</taxon>
        <taxon>Liliopsida</taxon>
        <taxon>Poales</taxon>
        <taxon>Poaceae</taxon>
        <taxon>BOP clade</taxon>
        <taxon>Pooideae</taxon>
        <taxon>Triticodae</taxon>
        <taxon>Triticeae</taxon>
        <taxon>Triticinae</taxon>
        <taxon>Aegilops</taxon>
    </lineage>
</organism>
<dbReference type="Proteomes" id="UP000015105">
    <property type="component" value="Chromosome 1D"/>
</dbReference>
<reference evidence="1" key="5">
    <citation type="journal article" date="2021" name="G3 (Bethesda)">
        <title>Aegilops tauschii genome assembly Aet v5.0 features greater sequence contiguity and improved annotation.</title>
        <authorList>
            <person name="Wang L."/>
            <person name="Zhu T."/>
            <person name="Rodriguez J.C."/>
            <person name="Deal K.R."/>
            <person name="Dubcovsky J."/>
            <person name="McGuire P.E."/>
            <person name="Lux T."/>
            <person name="Spannagl M."/>
            <person name="Mayer K.F.X."/>
            <person name="Baldrich P."/>
            <person name="Meyers B.C."/>
            <person name="Huo N."/>
            <person name="Gu Y.Q."/>
            <person name="Zhou H."/>
            <person name="Devos K.M."/>
            <person name="Bennetzen J.L."/>
            <person name="Unver T."/>
            <person name="Budak H."/>
            <person name="Gulick P.J."/>
            <person name="Galiba G."/>
            <person name="Kalapos B."/>
            <person name="Nelson D.R."/>
            <person name="Li P."/>
            <person name="You F.M."/>
            <person name="Luo M.C."/>
            <person name="Dvorak J."/>
        </authorList>
    </citation>
    <scope>NUCLEOTIDE SEQUENCE [LARGE SCALE GENOMIC DNA]</scope>
    <source>
        <strain evidence="1">cv. AL8/78</strain>
    </source>
</reference>
<reference evidence="1" key="3">
    <citation type="journal article" date="2017" name="Nature">
        <title>Genome sequence of the progenitor of the wheat D genome Aegilops tauschii.</title>
        <authorList>
            <person name="Luo M.C."/>
            <person name="Gu Y.Q."/>
            <person name="Puiu D."/>
            <person name="Wang H."/>
            <person name="Twardziok S.O."/>
            <person name="Deal K.R."/>
            <person name="Huo N."/>
            <person name="Zhu T."/>
            <person name="Wang L."/>
            <person name="Wang Y."/>
            <person name="McGuire P.E."/>
            <person name="Liu S."/>
            <person name="Long H."/>
            <person name="Ramasamy R.K."/>
            <person name="Rodriguez J.C."/>
            <person name="Van S.L."/>
            <person name="Yuan L."/>
            <person name="Wang Z."/>
            <person name="Xia Z."/>
            <person name="Xiao L."/>
            <person name="Anderson O.D."/>
            <person name="Ouyang S."/>
            <person name="Liang Y."/>
            <person name="Zimin A.V."/>
            <person name="Pertea G."/>
            <person name="Qi P."/>
            <person name="Bennetzen J.L."/>
            <person name="Dai X."/>
            <person name="Dawson M.W."/>
            <person name="Muller H.G."/>
            <person name="Kugler K."/>
            <person name="Rivarola-Duarte L."/>
            <person name="Spannagl M."/>
            <person name="Mayer K.F.X."/>
            <person name="Lu F.H."/>
            <person name="Bevan M.W."/>
            <person name="Leroy P."/>
            <person name="Li P."/>
            <person name="You F.M."/>
            <person name="Sun Q."/>
            <person name="Liu Z."/>
            <person name="Lyons E."/>
            <person name="Wicker T."/>
            <person name="Salzberg S.L."/>
            <person name="Devos K.M."/>
            <person name="Dvorak J."/>
        </authorList>
    </citation>
    <scope>NUCLEOTIDE SEQUENCE [LARGE SCALE GENOMIC DNA]</scope>
    <source>
        <strain evidence="1">cv. AL8/78</strain>
    </source>
</reference>
<dbReference type="EnsemblPlants" id="AET1Gv20082900.1">
    <property type="protein sequence ID" value="AET1Gv20082900.1"/>
    <property type="gene ID" value="AET1Gv20082900"/>
</dbReference>
<dbReference type="AlphaFoldDB" id="A0A452XNK7"/>
<sequence length="180" mass="19081">SATLLGPPVGCGAEACGDTVAVGAVCHAVHDPVTALLDPASGRLVELHPGLTTGGHSGDHGNGQASTLHGHHWPTVLLDHLLHRVQMAPGQLLRCLAPVQRVGPRRLRHAQAVAVAGDLPVLALHPDMQIKKQARNLAAVSMCIWMNSVSGRRTCAEVELKLERKAREALVGEEWRKSMG</sequence>
<accession>A0A452XNK7</accession>
<keyword evidence="2" id="KW-1185">Reference proteome</keyword>
<evidence type="ECO:0000313" key="1">
    <source>
        <dbReference type="EnsemblPlants" id="AET1Gv20082900.1"/>
    </source>
</evidence>
<reference evidence="1" key="4">
    <citation type="submission" date="2019-03" db="UniProtKB">
        <authorList>
            <consortium name="EnsemblPlants"/>
        </authorList>
    </citation>
    <scope>IDENTIFICATION</scope>
</reference>
<dbReference type="Gramene" id="AET1Gv20082900.1">
    <property type="protein sequence ID" value="AET1Gv20082900.1"/>
    <property type="gene ID" value="AET1Gv20082900"/>
</dbReference>